<organism evidence="8">
    <name type="scientific">Kwoniella pini CBS 10737</name>
    <dbReference type="NCBI Taxonomy" id="1296096"/>
    <lineage>
        <taxon>Eukaryota</taxon>
        <taxon>Fungi</taxon>
        <taxon>Dikarya</taxon>
        <taxon>Basidiomycota</taxon>
        <taxon>Agaricomycotina</taxon>
        <taxon>Tremellomycetes</taxon>
        <taxon>Tremellales</taxon>
        <taxon>Cryptococcaceae</taxon>
        <taxon>Kwoniella</taxon>
    </lineage>
</organism>
<evidence type="ECO:0000256" key="5">
    <source>
        <dbReference type="SAM" id="MobiDB-lite"/>
    </source>
</evidence>
<keyword evidence="6" id="KW-0732">Signal</keyword>
<keyword evidence="1" id="KW-0479">Metal-binding</keyword>
<dbReference type="SUPFAM" id="SSF57667">
    <property type="entry name" value="beta-beta-alpha zinc fingers"/>
    <property type="match status" value="1"/>
</dbReference>
<dbReference type="InterPro" id="IPR022755">
    <property type="entry name" value="Znf_C2H2_jaz"/>
</dbReference>
<dbReference type="Pfam" id="PF12171">
    <property type="entry name" value="zf-C2H2_jaz"/>
    <property type="match status" value="1"/>
</dbReference>
<reference evidence="8" key="1">
    <citation type="submission" date="2013-07" db="EMBL/GenBank/DDBJ databases">
        <title>The Genome Sequence of Cryptococcus pinus CBS10737.</title>
        <authorList>
            <consortium name="The Broad Institute Genome Sequencing Platform"/>
            <person name="Cuomo C."/>
            <person name="Litvintseva A."/>
            <person name="Chen Y."/>
            <person name="Heitman J."/>
            <person name="Sun S."/>
            <person name="Springer D."/>
            <person name="Dromer F."/>
            <person name="Young S.K."/>
            <person name="Zeng Q."/>
            <person name="Gargeya S."/>
            <person name="Fitzgerald M."/>
            <person name="Abouelleil A."/>
            <person name="Alvarado L."/>
            <person name="Berlin A.M."/>
            <person name="Chapman S.B."/>
            <person name="Dewar J."/>
            <person name="Goldberg J."/>
            <person name="Griggs A."/>
            <person name="Gujja S."/>
            <person name="Hansen M."/>
            <person name="Howarth C."/>
            <person name="Imamovic A."/>
            <person name="Larimer J."/>
            <person name="McCowan C."/>
            <person name="Murphy C."/>
            <person name="Pearson M."/>
            <person name="Priest M."/>
            <person name="Roberts A."/>
            <person name="Saif S."/>
            <person name="Shea T."/>
            <person name="Sykes S."/>
            <person name="Wortman J."/>
            <person name="Nusbaum C."/>
            <person name="Birren B."/>
        </authorList>
    </citation>
    <scope>NUCLEOTIDE SEQUENCE [LARGE SCALE GENOMIC DNA]</scope>
    <source>
        <strain evidence="8">CBS 10737</strain>
    </source>
</reference>
<keyword evidence="2" id="KW-0863">Zinc-finger</keyword>
<evidence type="ECO:0000256" key="1">
    <source>
        <dbReference type="ARBA" id="ARBA00022723"/>
    </source>
</evidence>
<dbReference type="InterPro" id="IPR040107">
    <property type="entry name" value="Snu23"/>
</dbReference>
<dbReference type="PROSITE" id="PS00028">
    <property type="entry name" value="ZINC_FINGER_C2H2_1"/>
    <property type="match status" value="1"/>
</dbReference>
<name>A0A1B9IDL1_9TREE</name>
<dbReference type="AlphaFoldDB" id="A0A1B9IDL1"/>
<dbReference type="PANTHER" id="PTHR45986:SF1">
    <property type="entry name" value="ZINC FINGER MATRIN-TYPE PROTEIN 2"/>
    <property type="match status" value="1"/>
</dbReference>
<evidence type="ECO:0000256" key="2">
    <source>
        <dbReference type="ARBA" id="ARBA00022771"/>
    </source>
</evidence>
<protein>
    <recommendedName>
        <fullName evidence="7">C2H2-type domain-containing protein</fullName>
    </recommendedName>
</protein>
<dbReference type="PANTHER" id="PTHR45986">
    <property type="entry name" value="ZINC FINGER MATRIN-TYPE PROTEIN 2"/>
    <property type="match status" value="1"/>
</dbReference>
<dbReference type="InterPro" id="IPR003604">
    <property type="entry name" value="Matrin/U1-like-C_Znf_C2H2"/>
</dbReference>
<dbReference type="STRING" id="1296096.A0A1B9IDL1"/>
<gene>
    <name evidence="8" type="ORF">I206_00816</name>
</gene>
<evidence type="ECO:0000256" key="3">
    <source>
        <dbReference type="ARBA" id="ARBA00022833"/>
    </source>
</evidence>
<dbReference type="GO" id="GO:0005681">
    <property type="term" value="C:spliceosomal complex"/>
    <property type="evidence" value="ECO:0007669"/>
    <property type="project" value="InterPro"/>
</dbReference>
<proteinExistence type="predicted"/>
<feature type="domain" description="C2H2-type" evidence="7">
    <location>
        <begin position="119"/>
        <end position="141"/>
    </location>
</feature>
<dbReference type="SMART" id="SM00451">
    <property type="entry name" value="ZnF_U1"/>
    <property type="match status" value="1"/>
</dbReference>
<accession>A0A1B9IDL1</accession>
<feature type="region of interest" description="Disordered" evidence="5">
    <location>
        <begin position="55"/>
        <end position="77"/>
    </location>
</feature>
<dbReference type="Gene3D" id="3.30.160.60">
    <property type="entry name" value="Classic Zinc Finger"/>
    <property type="match status" value="1"/>
</dbReference>
<reference evidence="8" key="2">
    <citation type="submission" date="2016-07" db="EMBL/GenBank/DDBJ databases">
        <title>Evolution of pathogenesis and genome organization in the Tremellales.</title>
        <authorList>
            <person name="Cuomo C."/>
            <person name="Litvintseva A."/>
            <person name="Heitman J."/>
            <person name="Chen Y."/>
            <person name="Sun S."/>
            <person name="Springer D."/>
            <person name="Dromer F."/>
            <person name="Young S."/>
            <person name="Zeng Q."/>
            <person name="Chapman S."/>
            <person name="Gujja S."/>
            <person name="Saif S."/>
            <person name="Birren B."/>
        </authorList>
    </citation>
    <scope>NUCLEOTIDE SEQUENCE</scope>
    <source>
        <strain evidence="8">CBS 10737</strain>
    </source>
</reference>
<keyword evidence="4" id="KW-0539">Nucleus</keyword>
<sequence>MSDKPQSSSVSVLLTFALARQVLMVIVQAAARPSWNKDEWEAKAKAKDEENAEFAKSAEAAMLSGKAPPRRRLGEDMPAPTKALEARKEELDLNKNLNKTMLVQTSTTGKGPKGAGFYCEMCNRTFKDSLSYLDHINGRGHLRMLGQTTQVERSTLTQVRAKIAALREATKTAVTAKNFDFQSRLKAVREAELVEKEKRREERKRKRERKREEEELQKMGIFRNNRPEDNQQEAANNKEAAKKRRKMENRGDREVEEAIKEREDMANMMGFGGFGGTKKR</sequence>
<feature type="region of interest" description="Disordered" evidence="5">
    <location>
        <begin position="195"/>
        <end position="280"/>
    </location>
</feature>
<dbReference type="EMBL" id="KI894007">
    <property type="protein sequence ID" value="OCF53511.1"/>
    <property type="molecule type" value="Genomic_DNA"/>
</dbReference>
<evidence type="ECO:0000256" key="4">
    <source>
        <dbReference type="ARBA" id="ARBA00023242"/>
    </source>
</evidence>
<dbReference type="InterPro" id="IPR013087">
    <property type="entry name" value="Znf_C2H2_type"/>
</dbReference>
<dbReference type="GO" id="GO:0003676">
    <property type="term" value="F:nucleic acid binding"/>
    <property type="evidence" value="ECO:0007669"/>
    <property type="project" value="InterPro"/>
</dbReference>
<feature type="compositionally biased region" description="Basic and acidic residues" evidence="5">
    <location>
        <begin position="248"/>
        <end position="265"/>
    </location>
</feature>
<dbReference type="GO" id="GO:0046540">
    <property type="term" value="C:U4/U6 x U5 tri-snRNP complex"/>
    <property type="evidence" value="ECO:0007669"/>
    <property type="project" value="TreeGrafter"/>
</dbReference>
<feature type="chain" id="PRO_5008628537" description="C2H2-type domain-containing protein" evidence="6">
    <location>
        <begin position="25"/>
        <end position="280"/>
    </location>
</feature>
<dbReference type="InterPro" id="IPR036236">
    <property type="entry name" value="Znf_C2H2_sf"/>
</dbReference>
<feature type="compositionally biased region" description="Gly residues" evidence="5">
    <location>
        <begin position="270"/>
        <end position="280"/>
    </location>
</feature>
<evidence type="ECO:0000259" key="7">
    <source>
        <dbReference type="PROSITE" id="PS00028"/>
    </source>
</evidence>
<dbReference type="OrthoDB" id="30343at2759"/>
<keyword evidence="3" id="KW-0862">Zinc</keyword>
<dbReference type="GO" id="GO:0000398">
    <property type="term" value="P:mRNA splicing, via spliceosome"/>
    <property type="evidence" value="ECO:0007669"/>
    <property type="project" value="InterPro"/>
</dbReference>
<feature type="signal peptide" evidence="6">
    <location>
        <begin position="1"/>
        <end position="24"/>
    </location>
</feature>
<evidence type="ECO:0000313" key="8">
    <source>
        <dbReference type="EMBL" id="OCF53511.1"/>
    </source>
</evidence>
<dbReference type="GO" id="GO:0008270">
    <property type="term" value="F:zinc ion binding"/>
    <property type="evidence" value="ECO:0007669"/>
    <property type="project" value="UniProtKB-KW"/>
</dbReference>
<evidence type="ECO:0000256" key="6">
    <source>
        <dbReference type="SAM" id="SignalP"/>
    </source>
</evidence>